<dbReference type="GO" id="GO:0000930">
    <property type="term" value="C:gamma-tubulin complex"/>
    <property type="evidence" value="ECO:0007669"/>
    <property type="project" value="TreeGrafter"/>
</dbReference>
<evidence type="ECO:0000313" key="9">
    <source>
        <dbReference type="Proteomes" id="UP000193685"/>
    </source>
</evidence>
<dbReference type="GO" id="GO:0007020">
    <property type="term" value="P:microtubule nucleation"/>
    <property type="evidence" value="ECO:0007669"/>
    <property type="project" value="InterPro"/>
</dbReference>
<dbReference type="GO" id="GO:0000278">
    <property type="term" value="P:mitotic cell cycle"/>
    <property type="evidence" value="ECO:0007669"/>
    <property type="project" value="TreeGrafter"/>
</dbReference>
<feature type="domain" description="Gamma tubulin complex component C-terminal" evidence="6">
    <location>
        <begin position="315"/>
        <end position="637"/>
    </location>
</feature>
<dbReference type="Pfam" id="PF17681">
    <property type="entry name" value="GCP_N_terminal"/>
    <property type="match status" value="1"/>
</dbReference>
<dbReference type="OrthoDB" id="5860513at2759"/>
<dbReference type="PANTHER" id="PTHR19302">
    <property type="entry name" value="GAMMA TUBULIN COMPLEX PROTEIN"/>
    <property type="match status" value="1"/>
</dbReference>
<dbReference type="Gene3D" id="1.20.120.1900">
    <property type="entry name" value="Gamma-tubulin complex, C-terminal domain"/>
    <property type="match status" value="1"/>
</dbReference>
<dbReference type="OMA" id="MRMMSVC"/>
<reference evidence="8 9" key="1">
    <citation type="submission" date="2016-07" db="EMBL/GenBank/DDBJ databases">
        <title>Pervasive Adenine N6-methylation of Active Genes in Fungi.</title>
        <authorList>
            <consortium name="DOE Joint Genome Institute"/>
            <person name="Mondo S.J."/>
            <person name="Dannebaum R.O."/>
            <person name="Kuo R.C."/>
            <person name="Labutti K."/>
            <person name="Haridas S."/>
            <person name="Kuo A."/>
            <person name="Salamov A."/>
            <person name="Ahrendt S.R."/>
            <person name="Lipzen A."/>
            <person name="Sullivan W."/>
            <person name="Andreopoulos W.B."/>
            <person name="Clum A."/>
            <person name="Lindquist E."/>
            <person name="Daum C."/>
            <person name="Ramamoorthy G.K."/>
            <person name="Gryganskyi A."/>
            <person name="Culley D."/>
            <person name="Magnuson J.K."/>
            <person name="James T.Y."/>
            <person name="O'Malley M.A."/>
            <person name="Stajich J.E."/>
            <person name="Spatafora J.W."/>
            <person name="Visel A."/>
            <person name="Grigoriev I.V."/>
        </authorList>
    </citation>
    <scope>NUCLEOTIDE SEQUENCE [LARGE SCALE GENOMIC DNA]</scope>
    <source>
        <strain evidence="8 9">12-1054</strain>
    </source>
</reference>
<dbReference type="RefSeq" id="XP_040727886.1">
    <property type="nucleotide sequence ID" value="XM_040867499.1"/>
</dbReference>
<proteinExistence type="inferred from homology"/>
<comment type="subcellular location">
    <subcellularLocation>
        <location evidence="1">Cytoplasm</location>
        <location evidence="1">Cytoskeleton</location>
    </subcellularLocation>
</comment>
<keyword evidence="9" id="KW-1185">Reference proteome</keyword>
<dbReference type="EMBL" id="MCFI01000002">
    <property type="protein sequence ID" value="ORY87030.1"/>
    <property type="molecule type" value="Genomic_DNA"/>
</dbReference>
<dbReference type="Proteomes" id="UP000193685">
    <property type="component" value="Unassembled WGS sequence"/>
</dbReference>
<evidence type="ECO:0000259" key="7">
    <source>
        <dbReference type="Pfam" id="PF17681"/>
    </source>
</evidence>
<dbReference type="STRING" id="56484.A0A1Y2FSQ8"/>
<evidence type="ECO:0000256" key="2">
    <source>
        <dbReference type="ARBA" id="ARBA00010337"/>
    </source>
</evidence>
<dbReference type="GO" id="GO:0051011">
    <property type="term" value="F:microtubule minus-end binding"/>
    <property type="evidence" value="ECO:0007669"/>
    <property type="project" value="TreeGrafter"/>
</dbReference>
<organism evidence="8 9">
    <name type="scientific">Protomyces lactucae-debilis</name>
    <dbReference type="NCBI Taxonomy" id="2754530"/>
    <lineage>
        <taxon>Eukaryota</taxon>
        <taxon>Fungi</taxon>
        <taxon>Dikarya</taxon>
        <taxon>Ascomycota</taxon>
        <taxon>Taphrinomycotina</taxon>
        <taxon>Taphrinomycetes</taxon>
        <taxon>Taphrinales</taxon>
        <taxon>Protomycetaceae</taxon>
        <taxon>Protomyces</taxon>
    </lineage>
</organism>
<dbReference type="InterPro" id="IPR042241">
    <property type="entry name" value="GCP_C_sf"/>
</dbReference>
<gene>
    <name evidence="8" type="ORF">BCR37DRAFT_343355</name>
</gene>
<feature type="domain" description="Gamma tubulin complex component protein N-terminal" evidence="7">
    <location>
        <begin position="24"/>
        <end position="312"/>
    </location>
</feature>
<name>A0A1Y2FSQ8_PROLT</name>
<keyword evidence="4" id="KW-0493">Microtubule</keyword>
<protein>
    <submittedName>
        <fullName evidence="8">Spc98 family-domain-containing protein</fullName>
    </submittedName>
</protein>
<comment type="similarity">
    <text evidence="2">Belongs to the TUBGCP family.</text>
</comment>
<evidence type="ECO:0000313" key="8">
    <source>
        <dbReference type="EMBL" id="ORY87030.1"/>
    </source>
</evidence>
<dbReference type="GO" id="GO:0044732">
    <property type="term" value="C:mitotic spindle pole body"/>
    <property type="evidence" value="ECO:0007669"/>
    <property type="project" value="TreeGrafter"/>
</dbReference>
<dbReference type="GO" id="GO:0051225">
    <property type="term" value="P:spindle assembly"/>
    <property type="evidence" value="ECO:0007669"/>
    <property type="project" value="TreeGrafter"/>
</dbReference>
<dbReference type="GO" id="GO:0005874">
    <property type="term" value="C:microtubule"/>
    <property type="evidence" value="ECO:0007669"/>
    <property type="project" value="UniProtKB-KW"/>
</dbReference>
<dbReference type="PANTHER" id="PTHR19302:SF14">
    <property type="entry name" value="GAMMA-TUBULIN COMPLEX COMPONENT 3"/>
    <property type="match status" value="1"/>
</dbReference>
<evidence type="ECO:0000256" key="3">
    <source>
        <dbReference type="ARBA" id="ARBA00022490"/>
    </source>
</evidence>
<dbReference type="InterPro" id="IPR007259">
    <property type="entry name" value="GCP"/>
</dbReference>
<dbReference type="GO" id="GO:0000922">
    <property type="term" value="C:spindle pole"/>
    <property type="evidence" value="ECO:0007669"/>
    <property type="project" value="InterPro"/>
</dbReference>
<keyword evidence="5" id="KW-0206">Cytoskeleton</keyword>
<sequence length="647" mass="73297">MNNGTGKYPILTEPQHERDFLPKIAFTLQGISTSGIHFQGEAGKETAQVACRVSVPLLSLLTGFCEAGLLYRSIATQASTATKETGLIRQSLNAHLQTHLTRYLEKVAAIEAALRQATAQLQVTLKRIALWIRPDVRVLRLMARILHAVDDKQGGTLMNAVHALSKHGDPSVAQFAQDVLVAISKPFYEMLAKWIYGGDLDDPHLEFLVQPVQAAISSKRVQSTQDAWRGKFALVDAMRPAWITPALGRKIFLIGRTLNFTRYNCHDAAFVVEHSKSAFQVLSYGDTFSLERSMDSAYSTTSQHLKNLIMDKFKLMDHLLAMKRYILLNAGDFVGVLMERLGDSLDHPASTLHRHNLTSSLSDAIQSSNAQFEPEHVLTCLDARMLDNAKGSVGWESFTLEYRLERPLDVILTEQAARQYLKIFNFLWRLSRVEYTLSSAWRRNMTAERGMLNQVTVVTADWKQVRCVIAEMIHFVCQLQYYILFEVIESSWNELQTQLADPAADLDGIMNAHSIYVASIMEKALLGSSKTKEAERDCLALLHDILKTMLLYKEQMDRLFAYTLSQYTGGGNRLYDMTRDESQADLPDENLVAIRERMDRLTVEFKECTVYLLDALEEQPSSDMSFLAVRLNYNDFYPSRKGRKARR</sequence>
<comment type="caution">
    <text evidence="8">The sequence shown here is derived from an EMBL/GenBank/DDBJ whole genome shotgun (WGS) entry which is preliminary data.</text>
</comment>
<evidence type="ECO:0000256" key="1">
    <source>
        <dbReference type="ARBA" id="ARBA00004245"/>
    </source>
</evidence>
<evidence type="ECO:0000256" key="5">
    <source>
        <dbReference type="ARBA" id="ARBA00023212"/>
    </source>
</evidence>
<keyword evidence="3" id="KW-0963">Cytoplasm</keyword>
<dbReference type="GeneID" id="63784098"/>
<dbReference type="AlphaFoldDB" id="A0A1Y2FSQ8"/>
<dbReference type="GO" id="GO:0043015">
    <property type="term" value="F:gamma-tubulin binding"/>
    <property type="evidence" value="ECO:0007669"/>
    <property type="project" value="InterPro"/>
</dbReference>
<dbReference type="InterPro" id="IPR040457">
    <property type="entry name" value="GCP_C"/>
</dbReference>
<dbReference type="GO" id="GO:0031122">
    <property type="term" value="P:cytoplasmic microtubule organization"/>
    <property type="evidence" value="ECO:0007669"/>
    <property type="project" value="TreeGrafter"/>
</dbReference>
<dbReference type="GO" id="GO:0051321">
    <property type="term" value="P:meiotic cell cycle"/>
    <property type="evidence" value="ECO:0007669"/>
    <property type="project" value="TreeGrafter"/>
</dbReference>
<evidence type="ECO:0000256" key="4">
    <source>
        <dbReference type="ARBA" id="ARBA00022701"/>
    </source>
</evidence>
<dbReference type="Pfam" id="PF04130">
    <property type="entry name" value="GCP_C_terminal"/>
    <property type="match status" value="1"/>
</dbReference>
<dbReference type="InterPro" id="IPR041470">
    <property type="entry name" value="GCP_N"/>
</dbReference>
<accession>A0A1Y2FSQ8</accession>
<evidence type="ECO:0000259" key="6">
    <source>
        <dbReference type="Pfam" id="PF04130"/>
    </source>
</evidence>